<organism evidence="4 5">
    <name type="scientific">Thermoplasma volcanium (strain ATCC 51530 / DSM 4299 / JCM 9571 / NBRC 15438 / GSS1)</name>
    <dbReference type="NCBI Taxonomy" id="273116"/>
    <lineage>
        <taxon>Archaea</taxon>
        <taxon>Methanobacteriati</taxon>
        <taxon>Thermoplasmatota</taxon>
        <taxon>Thermoplasmata</taxon>
        <taxon>Thermoplasmatales</taxon>
        <taxon>Thermoplasmataceae</taxon>
        <taxon>Thermoplasma</taxon>
    </lineage>
</organism>
<evidence type="ECO:0000256" key="1">
    <source>
        <dbReference type="ARBA" id="ARBA00009670"/>
    </source>
</evidence>
<evidence type="ECO:0000259" key="3">
    <source>
        <dbReference type="PROSITE" id="PS50011"/>
    </source>
</evidence>
<feature type="domain" description="Protein kinase" evidence="3">
    <location>
        <begin position="112"/>
        <end position="477"/>
    </location>
</feature>
<dbReference type="InterPro" id="IPR000719">
    <property type="entry name" value="Prot_kinase_dom"/>
</dbReference>
<dbReference type="PANTHER" id="PTHR10566">
    <property type="entry name" value="CHAPERONE-ACTIVITY OF BC1 COMPLEX CABC1 -RELATED"/>
    <property type="match status" value="1"/>
</dbReference>
<dbReference type="InterPro" id="IPR004147">
    <property type="entry name" value="ABC1_dom"/>
</dbReference>
<dbReference type="RefSeq" id="WP_010917034.1">
    <property type="nucleotide sequence ID" value="NC_002689.2"/>
</dbReference>
<dbReference type="GO" id="GO:0004672">
    <property type="term" value="F:protein kinase activity"/>
    <property type="evidence" value="ECO:0007669"/>
    <property type="project" value="InterPro"/>
</dbReference>
<accession>Q97AM0</accession>
<dbReference type="eggNOG" id="arCOG01189">
    <property type="taxonomic scope" value="Archaea"/>
</dbReference>
<dbReference type="PROSITE" id="PS50011">
    <property type="entry name" value="PROTEIN_KINASE_DOM"/>
    <property type="match status" value="1"/>
</dbReference>
<name>Q97AM0_THEVO</name>
<dbReference type="PaxDb" id="273116-14325006"/>
<dbReference type="PANTHER" id="PTHR10566:SF113">
    <property type="entry name" value="PROTEIN ACTIVITY OF BC1 COMPLEX KINASE 7, CHLOROPLASTIC"/>
    <property type="match status" value="1"/>
</dbReference>
<dbReference type="PhylomeDB" id="Q97AM0"/>
<gene>
    <name evidence="4" type="ORF">TVG0791355</name>
</gene>
<proteinExistence type="inferred from homology"/>
<feature type="transmembrane region" description="Helical" evidence="2">
    <location>
        <begin position="490"/>
        <end position="508"/>
    </location>
</feature>
<keyword evidence="2" id="KW-0812">Transmembrane</keyword>
<dbReference type="InterPro" id="IPR011009">
    <property type="entry name" value="Kinase-like_dom_sf"/>
</dbReference>
<dbReference type="EMBL" id="BA000011">
    <property type="protein sequence ID" value="BAB59932.1"/>
    <property type="molecule type" value="Genomic_DNA"/>
</dbReference>
<reference evidence="4 5" key="2">
    <citation type="journal article" date="2000" name="Proc. Natl. Acad. Sci. U.S.A.">
        <title>Archaeal adaptation to higher temperatures revealed by genomic sequence of Thermoplasma volcanium.</title>
        <authorList>
            <person name="Kawashima T."/>
            <person name="Amano N."/>
            <person name="Koike H."/>
            <person name="Makino S."/>
            <person name="Higuchi S."/>
            <person name="Kawashima-Ohya Y."/>
            <person name="Watanabe K."/>
            <person name="Yamazaki M."/>
            <person name="Kanehori K."/>
            <person name="Kawamoto T."/>
            <person name="Nunoshiba T."/>
            <person name="Yamamoto Y."/>
            <person name="Aramaki H."/>
            <person name="Makino K."/>
            <person name="Suzuki M."/>
        </authorList>
    </citation>
    <scope>NUCLEOTIDE SEQUENCE [LARGE SCALE GENOMIC DNA]</scope>
    <source>
        <strain evidence="5">ATCC 51530 / DSM 4299 / JCM 9571 / NBRC 15438 / GSS1</strain>
    </source>
</reference>
<keyword evidence="2" id="KW-1133">Transmembrane helix</keyword>
<keyword evidence="2" id="KW-0472">Membrane</keyword>
<dbReference type="CDD" id="cd05121">
    <property type="entry name" value="ABC1_ADCK3-like"/>
    <property type="match status" value="1"/>
</dbReference>
<dbReference type="InterPro" id="IPR050154">
    <property type="entry name" value="UbiB_kinase"/>
</dbReference>
<dbReference type="STRING" id="273116.gene:9381580"/>
<dbReference type="GeneID" id="1441882"/>
<dbReference type="HOGENOM" id="CLU_006533_0_3_2"/>
<dbReference type="KEGG" id="tvo:TVG0791355"/>
<dbReference type="SUPFAM" id="SSF56112">
    <property type="entry name" value="Protein kinase-like (PK-like)"/>
    <property type="match status" value="1"/>
</dbReference>
<comment type="similarity">
    <text evidence="1">Belongs to the protein kinase superfamily. ADCK protein kinase family.</text>
</comment>
<reference evidence="4 5" key="1">
    <citation type="journal article" date="1999" name="Proc. Jpn. Acad.">
        <title>Determination of the complete genomic DNA sequence of Thermoplasma volvanium GSS1.</title>
        <authorList>
            <person name="Kawashima T."/>
            <person name="Yamamoto Y."/>
            <person name="Aramaki H."/>
            <person name="Nunoshiba T."/>
            <person name="Kawamoto T."/>
            <person name="Watanabe K."/>
            <person name="Yamazaki M."/>
            <person name="Kanehori K."/>
            <person name="Amano N."/>
            <person name="Ohya Y."/>
            <person name="Makino K."/>
            <person name="Suzuki M."/>
        </authorList>
    </citation>
    <scope>NUCLEOTIDE SEQUENCE [LARGE SCALE GENOMIC DNA]</scope>
    <source>
        <strain evidence="5">ATCC 51530 / DSM 4299 / JCM 9571 / NBRC 15438 / GSS1</strain>
    </source>
</reference>
<dbReference type="GO" id="GO:0005524">
    <property type="term" value="F:ATP binding"/>
    <property type="evidence" value="ECO:0007669"/>
    <property type="project" value="InterPro"/>
</dbReference>
<sequence>MPSATLKREIHILLKLYPVFRRYLKDRKRAKENDEWDYEIQRNGELAVKAFMDLGPTFIKLGQVLSARPDLMPKEYLAAFRKLQDQVDPDPFPLVKQIIERNLGKIDQVFDEFDENAISGASLGQVYRATYKGRLVVVKVNRFNIEDRLKSDLIAIRRLLKHAKGRIENFLYLSIENVIMDFNKRIFDEIDYRKEVSNMNLIRSNLHEDDRVIIPQVIEGLSSKEVLVMEYISGTKIDNVQILKEKNIDTKELALRVDTVFMRMLLKDTIFHADPHPGNISVADDGSIILYDFGMVGFINDDLRFKLLLLYDGLLNKDSDEIIDALLSLGALSPAANRGIVKRGIDMAIANFYGRTPEDLEIRELLDVANDVIFQFPFRLPRALVLYMRMSSLLEGVCQQLDPDFKFIRVLQKLLYDEGLIQTLYKKRLTNFLDDTLISLEKAVQLVPLLKRKLEYEEEPIKRKDYKIPASIFLGFLLLSFFQMEKIHPITSSILIAIDAILFIYIIIKK</sequence>
<evidence type="ECO:0000313" key="4">
    <source>
        <dbReference type="EMBL" id="BAB59932.1"/>
    </source>
</evidence>
<protein>
    <recommendedName>
        <fullName evidence="3">Protein kinase domain-containing protein</fullName>
    </recommendedName>
</protein>
<dbReference type="OrthoDB" id="8087at2157"/>
<dbReference type="AlphaFoldDB" id="Q97AM0"/>
<keyword evidence="5" id="KW-1185">Reference proteome</keyword>
<evidence type="ECO:0000313" key="5">
    <source>
        <dbReference type="Proteomes" id="UP000001017"/>
    </source>
</evidence>
<evidence type="ECO:0000256" key="2">
    <source>
        <dbReference type="SAM" id="Phobius"/>
    </source>
</evidence>
<dbReference type="Gene3D" id="1.10.510.10">
    <property type="entry name" value="Transferase(Phosphotransferase) domain 1"/>
    <property type="match status" value="1"/>
</dbReference>
<dbReference type="Proteomes" id="UP000001017">
    <property type="component" value="Chromosome"/>
</dbReference>
<dbReference type="Pfam" id="PF03109">
    <property type="entry name" value="ABC1"/>
    <property type="match status" value="1"/>
</dbReference>